<dbReference type="InterPro" id="IPR058692">
    <property type="entry name" value="Fn3_SaeA_2nd"/>
</dbReference>
<dbReference type="InterPro" id="IPR013783">
    <property type="entry name" value="Ig-like_fold"/>
</dbReference>
<evidence type="ECO:0000256" key="3">
    <source>
        <dbReference type="SAM" id="SignalP"/>
    </source>
</evidence>
<dbReference type="InterPro" id="IPR003790">
    <property type="entry name" value="GHL10"/>
</dbReference>
<dbReference type="PANTHER" id="PTHR43405:SF1">
    <property type="entry name" value="GLYCOSYL HYDROLASE DIGH"/>
    <property type="match status" value="1"/>
</dbReference>
<gene>
    <name evidence="6" type="ORF">DLM85_16170</name>
</gene>
<evidence type="ECO:0000259" key="4">
    <source>
        <dbReference type="Pfam" id="PF02638"/>
    </source>
</evidence>
<accession>A0A328BEB2</accession>
<dbReference type="PANTHER" id="PTHR43405">
    <property type="entry name" value="GLYCOSYL HYDROLASE DIGH"/>
    <property type="match status" value="1"/>
</dbReference>
<dbReference type="GO" id="GO:0016787">
    <property type="term" value="F:hydrolase activity"/>
    <property type="evidence" value="ECO:0007669"/>
    <property type="project" value="UniProtKB-KW"/>
</dbReference>
<protein>
    <submittedName>
        <fullName evidence="6">Glycoside hydrolase</fullName>
    </submittedName>
</protein>
<keyword evidence="6" id="KW-0378">Hydrolase</keyword>
<feature type="chain" id="PRO_5016254097" evidence="3">
    <location>
        <begin position="22"/>
        <end position="606"/>
    </location>
</feature>
<feature type="compositionally biased region" description="Polar residues" evidence="2">
    <location>
        <begin position="574"/>
        <end position="585"/>
    </location>
</feature>
<dbReference type="Proteomes" id="UP000248553">
    <property type="component" value="Unassembled WGS sequence"/>
</dbReference>
<evidence type="ECO:0000256" key="2">
    <source>
        <dbReference type="SAM" id="MobiDB-lite"/>
    </source>
</evidence>
<sequence>MRCRLLLGAGSALLVSGSVWAQPSAVAPPVKSFKGAVITTPIPSPPPKRELRGVWIATVENIDWPSRRDLTPEQQRREYQKMLDGHQRAGINAIFLQVRPASDAFYRSALEPWSKFLSGRQGKDPGWDPLPFLVDEAHKRGMEFHAWFNPYRASTDTTTARLAPTHPYRRHPEWFLRYSGKLLYNPGLPAVRAYITEVIVDVVHRYDIDGVHFDDYFYPYPEARQVIHDEAAFAQYNPDGLSLPDWRRQNVNQLVKQVHDAIEAEKHWVKFGISPFGVWMNSNEDPEGSDTRAFQGHTGLYADAREWLRQGWVDYVLPQLYWSTNFRAASYATLLEWWSRNRYDRHLYIGQGAYRMLESTKSDTTWRSPRELPRQVRLNRSYPQDISGSVFFSGKSVLLNPLKTTDSLRQNLFRYPALLPTMPWKDAVPPRSVQQLTLTRGGGPVTLLWQAGPAAADGDSAAAYVVYRFARGEQPTPDDPRHILAIRPSRRRGSEAFVDTAARYGTEYAYYVTALDRLHNESGPLRVTTIGSVAGPVVARAETPATPLPTTPDPNATPAVTLPPTVTKERPGMTKTTTEGNNISIKTKTKQPAKKKKGFFRRLFGR</sequence>
<dbReference type="Pfam" id="PF25833">
    <property type="entry name" value="Fn3_SaeA_3rd"/>
    <property type="match status" value="1"/>
</dbReference>
<dbReference type="InterPro" id="IPR052177">
    <property type="entry name" value="Divisome_Glycosyl_Hydrolase"/>
</dbReference>
<dbReference type="AlphaFoldDB" id="A0A328BEB2"/>
<dbReference type="SUPFAM" id="SSF51445">
    <property type="entry name" value="(Trans)glycosidases"/>
    <property type="match status" value="1"/>
</dbReference>
<feature type="signal peptide" evidence="3">
    <location>
        <begin position="1"/>
        <end position="21"/>
    </location>
</feature>
<reference evidence="7" key="1">
    <citation type="submission" date="2018-05" db="EMBL/GenBank/DDBJ databases">
        <authorList>
            <person name="Nie L."/>
        </authorList>
    </citation>
    <scope>NUCLEOTIDE SEQUENCE [LARGE SCALE GENOMIC DNA]</scope>
    <source>
        <strain evidence="7">NL</strain>
    </source>
</reference>
<dbReference type="EMBL" id="QHKM01000005">
    <property type="protein sequence ID" value="RAK65079.1"/>
    <property type="molecule type" value="Genomic_DNA"/>
</dbReference>
<comment type="caution">
    <text evidence="6">The sequence shown here is derived from an EMBL/GenBank/DDBJ whole genome shotgun (WGS) entry which is preliminary data.</text>
</comment>
<dbReference type="InterPro" id="IPR017853">
    <property type="entry name" value="GH"/>
</dbReference>
<dbReference type="Gene3D" id="3.20.20.80">
    <property type="entry name" value="Glycosidases"/>
    <property type="match status" value="1"/>
</dbReference>
<keyword evidence="1 3" id="KW-0732">Signal</keyword>
<dbReference type="Gene3D" id="2.60.40.10">
    <property type="entry name" value="Immunoglobulins"/>
    <property type="match status" value="1"/>
</dbReference>
<feature type="domain" description="SaeA second Fn3-like" evidence="5">
    <location>
        <begin position="433"/>
        <end position="521"/>
    </location>
</feature>
<dbReference type="Pfam" id="PF02638">
    <property type="entry name" value="GHL10"/>
    <property type="match status" value="1"/>
</dbReference>
<dbReference type="OrthoDB" id="9773203at2"/>
<evidence type="ECO:0000259" key="5">
    <source>
        <dbReference type="Pfam" id="PF25833"/>
    </source>
</evidence>
<keyword evidence="7" id="KW-1185">Reference proteome</keyword>
<proteinExistence type="predicted"/>
<name>A0A328BEB2_9BACT</name>
<organism evidence="6 7">
    <name type="scientific">Hymenobacter edaphi</name>
    <dbReference type="NCBI Taxonomy" id="2211146"/>
    <lineage>
        <taxon>Bacteria</taxon>
        <taxon>Pseudomonadati</taxon>
        <taxon>Bacteroidota</taxon>
        <taxon>Cytophagia</taxon>
        <taxon>Cytophagales</taxon>
        <taxon>Hymenobacteraceae</taxon>
        <taxon>Hymenobacter</taxon>
    </lineage>
</organism>
<feature type="compositionally biased region" description="Low complexity" evidence="2">
    <location>
        <begin position="553"/>
        <end position="566"/>
    </location>
</feature>
<feature type="compositionally biased region" description="Basic residues" evidence="2">
    <location>
        <begin position="587"/>
        <end position="597"/>
    </location>
</feature>
<evidence type="ECO:0000256" key="1">
    <source>
        <dbReference type="ARBA" id="ARBA00022729"/>
    </source>
</evidence>
<feature type="domain" description="Glycosyl hydrolase-like 10" evidence="4">
    <location>
        <begin position="50"/>
        <end position="367"/>
    </location>
</feature>
<evidence type="ECO:0000313" key="6">
    <source>
        <dbReference type="EMBL" id="RAK65079.1"/>
    </source>
</evidence>
<evidence type="ECO:0000313" key="7">
    <source>
        <dbReference type="Proteomes" id="UP000248553"/>
    </source>
</evidence>
<feature type="region of interest" description="Disordered" evidence="2">
    <location>
        <begin position="545"/>
        <end position="597"/>
    </location>
</feature>